<accession>A0A6A5YWD7</accession>
<dbReference type="GO" id="GO:0022857">
    <property type="term" value="F:transmembrane transporter activity"/>
    <property type="evidence" value="ECO:0007669"/>
    <property type="project" value="UniProtKB-UniRule"/>
</dbReference>
<keyword evidence="5 8" id="KW-0812">Transmembrane</keyword>
<evidence type="ECO:0000256" key="7">
    <source>
        <dbReference type="ARBA" id="ARBA00023136"/>
    </source>
</evidence>
<evidence type="ECO:0000256" key="2">
    <source>
        <dbReference type="ARBA" id="ARBA00004651"/>
    </source>
</evidence>
<feature type="region of interest" description="Disordered" evidence="9">
    <location>
        <begin position="1"/>
        <end position="49"/>
    </location>
</feature>
<protein>
    <recommendedName>
        <fullName evidence="4 8">Protein PNS1</fullName>
    </recommendedName>
</protein>
<proteinExistence type="inferred from homology"/>
<organism evidence="10 11">
    <name type="scientific">Lophiotrema nucula</name>
    <dbReference type="NCBI Taxonomy" id="690887"/>
    <lineage>
        <taxon>Eukaryota</taxon>
        <taxon>Fungi</taxon>
        <taxon>Dikarya</taxon>
        <taxon>Ascomycota</taxon>
        <taxon>Pezizomycotina</taxon>
        <taxon>Dothideomycetes</taxon>
        <taxon>Pleosporomycetidae</taxon>
        <taxon>Pleosporales</taxon>
        <taxon>Lophiotremataceae</taxon>
        <taxon>Lophiotrema</taxon>
    </lineage>
</organism>
<dbReference type="AlphaFoldDB" id="A0A6A5YWD7"/>
<keyword evidence="6 8" id="KW-1133">Transmembrane helix</keyword>
<dbReference type="InterPro" id="IPR007603">
    <property type="entry name" value="Choline_transptr-like"/>
</dbReference>
<reference evidence="10" key="1">
    <citation type="journal article" date="2020" name="Stud. Mycol.">
        <title>101 Dothideomycetes genomes: a test case for predicting lifestyles and emergence of pathogens.</title>
        <authorList>
            <person name="Haridas S."/>
            <person name="Albert R."/>
            <person name="Binder M."/>
            <person name="Bloem J."/>
            <person name="Labutti K."/>
            <person name="Salamov A."/>
            <person name="Andreopoulos B."/>
            <person name="Baker S."/>
            <person name="Barry K."/>
            <person name="Bills G."/>
            <person name="Bluhm B."/>
            <person name="Cannon C."/>
            <person name="Castanera R."/>
            <person name="Culley D."/>
            <person name="Daum C."/>
            <person name="Ezra D."/>
            <person name="Gonzalez J."/>
            <person name="Henrissat B."/>
            <person name="Kuo A."/>
            <person name="Liang C."/>
            <person name="Lipzen A."/>
            <person name="Lutzoni F."/>
            <person name="Magnuson J."/>
            <person name="Mondo S."/>
            <person name="Nolan M."/>
            <person name="Ohm R."/>
            <person name="Pangilinan J."/>
            <person name="Park H.-J."/>
            <person name="Ramirez L."/>
            <person name="Alfaro M."/>
            <person name="Sun H."/>
            <person name="Tritt A."/>
            <person name="Yoshinaga Y."/>
            <person name="Zwiers L.-H."/>
            <person name="Turgeon B."/>
            <person name="Goodwin S."/>
            <person name="Spatafora J."/>
            <person name="Crous P."/>
            <person name="Grigoriev I."/>
        </authorList>
    </citation>
    <scope>NUCLEOTIDE SEQUENCE</scope>
    <source>
        <strain evidence="10">CBS 627.86</strain>
    </source>
</reference>
<feature type="compositionally biased region" description="Low complexity" evidence="9">
    <location>
        <begin position="36"/>
        <end position="47"/>
    </location>
</feature>
<name>A0A6A5YWD7_9PLEO</name>
<dbReference type="PANTHER" id="PTHR12385:SF4">
    <property type="entry name" value="PROTEIN PNS1"/>
    <property type="match status" value="1"/>
</dbReference>
<comment type="function">
    <text evidence="1 8">Probably involved in transport through the plasma membrane.</text>
</comment>
<evidence type="ECO:0000256" key="9">
    <source>
        <dbReference type="SAM" id="MobiDB-lite"/>
    </source>
</evidence>
<dbReference type="GO" id="GO:0005886">
    <property type="term" value="C:plasma membrane"/>
    <property type="evidence" value="ECO:0007669"/>
    <property type="project" value="UniProtKB-SubCell"/>
</dbReference>
<feature type="transmembrane region" description="Helical" evidence="8">
    <location>
        <begin position="355"/>
        <end position="375"/>
    </location>
</feature>
<evidence type="ECO:0000256" key="1">
    <source>
        <dbReference type="ARBA" id="ARBA00002957"/>
    </source>
</evidence>
<dbReference type="PANTHER" id="PTHR12385">
    <property type="entry name" value="CHOLINE TRANSPORTER-LIKE (SLC FAMILY 44)"/>
    <property type="match status" value="1"/>
</dbReference>
<evidence type="ECO:0000256" key="6">
    <source>
        <dbReference type="ARBA" id="ARBA00022989"/>
    </source>
</evidence>
<feature type="transmembrane region" description="Helical" evidence="8">
    <location>
        <begin position="453"/>
        <end position="474"/>
    </location>
</feature>
<evidence type="ECO:0000256" key="8">
    <source>
        <dbReference type="RuleBase" id="RU368066"/>
    </source>
</evidence>
<evidence type="ECO:0000256" key="4">
    <source>
        <dbReference type="ARBA" id="ARBA00015388"/>
    </source>
</evidence>
<comment type="subcellular location">
    <subcellularLocation>
        <location evidence="2 8">Cell membrane</location>
        <topology evidence="2 8">Multi-pass membrane protein</topology>
    </subcellularLocation>
</comment>
<comment type="similarity">
    <text evidence="3 8">Belongs to the CTL (choline transporter-like) family.</text>
</comment>
<sequence>MKYQQQPYEPPAQPPPTYGNQNYGNQNYAPPPNAPPQNGFNPNQNGYSSSNEKQDFNQAFKIAKPKWNDLWAGLLFIAVFLGYAAVSGITIQGYAHNFSFNGGGIYGGSNTLGLDTNTIVLFAFVLVVAVVLSYAYMWAARAFTKQFIWITGILNIIFGFVTAIYMLSRRYWSGGIVFLLFSVFAVICFISWIPRIPFSVLMLQTAIDVSKKYGHVYIVSLIGGILAAAFGAWYSVTLVAIYAKYEPGQNPACNNGIGGCGSGKVIGLIVFVTFAMYWISEWLKNTIHTTISGVYGSWYFCSHNFPKGATRGALKRSMTYSFGSICLGSLIVAIINMLRQICSVAKQQAAADGNIIGTIFFCCLQCVIGILDWAVQFLNRYAFSHIALYGKSYIAAAKDTWKMIKDRGIDALVNECLIGPVLSMGATFIGYTCALLAYLYLIFTSPAYNQDGAYTPVVVAFAFLIGLQICHIFTTPLSSGIDTIFVAMAWDPEVMMRDHPDLYGKMVAVYPHVQQAIHA</sequence>
<dbReference type="Proteomes" id="UP000799770">
    <property type="component" value="Unassembled WGS sequence"/>
</dbReference>
<evidence type="ECO:0000313" key="11">
    <source>
        <dbReference type="Proteomes" id="UP000799770"/>
    </source>
</evidence>
<feature type="transmembrane region" description="Helical" evidence="8">
    <location>
        <begin position="147"/>
        <end position="165"/>
    </location>
</feature>
<feature type="transmembrane region" description="Helical" evidence="8">
    <location>
        <begin position="70"/>
        <end position="91"/>
    </location>
</feature>
<feature type="transmembrane region" description="Helical" evidence="8">
    <location>
        <begin position="214"/>
        <end position="236"/>
    </location>
</feature>
<feature type="transmembrane region" description="Helical" evidence="8">
    <location>
        <begin position="256"/>
        <end position="279"/>
    </location>
</feature>
<keyword evidence="11" id="KW-1185">Reference proteome</keyword>
<dbReference type="OrthoDB" id="44736at2759"/>
<feature type="compositionally biased region" description="Low complexity" evidence="9">
    <location>
        <begin position="18"/>
        <end position="28"/>
    </location>
</feature>
<feature type="transmembrane region" description="Helical" evidence="8">
    <location>
        <begin position="119"/>
        <end position="140"/>
    </location>
</feature>
<evidence type="ECO:0000256" key="5">
    <source>
        <dbReference type="ARBA" id="ARBA00022692"/>
    </source>
</evidence>
<feature type="transmembrane region" description="Helical" evidence="8">
    <location>
        <begin position="317"/>
        <end position="335"/>
    </location>
</feature>
<keyword evidence="7 8" id="KW-0472">Membrane</keyword>
<feature type="compositionally biased region" description="Pro residues" evidence="9">
    <location>
        <begin position="8"/>
        <end position="17"/>
    </location>
</feature>
<gene>
    <name evidence="10" type="ORF">BDV96DRAFT_500005</name>
</gene>
<dbReference type="Pfam" id="PF04515">
    <property type="entry name" value="Choline_transpo"/>
    <property type="match status" value="1"/>
</dbReference>
<feature type="transmembrane region" description="Helical" evidence="8">
    <location>
        <begin position="171"/>
        <end position="193"/>
    </location>
</feature>
<dbReference type="EMBL" id="ML977335">
    <property type="protein sequence ID" value="KAF2111104.1"/>
    <property type="molecule type" value="Genomic_DNA"/>
</dbReference>
<evidence type="ECO:0000256" key="3">
    <source>
        <dbReference type="ARBA" id="ARBA00007168"/>
    </source>
</evidence>
<evidence type="ECO:0000313" key="10">
    <source>
        <dbReference type="EMBL" id="KAF2111104.1"/>
    </source>
</evidence>
<feature type="transmembrane region" description="Helical" evidence="8">
    <location>
        <begin position="412"/>
        <end position="441"/>
    </location>
</feature>